<sequence length="93" mass="10763">NKAQVADFLDAVFLPCNPLNEEVYDCKQVEVKEILSLVWKYTNVFDKQNVSSLGKWLKSAKISLTDSPIKRINNDRGEKVQVRNLYVLKDDYL</sequence>
<evidence type="ECO:0000313" key="1">
    <source>
        <dbReference type="EMBL" id="KAF7720458.1"/>
    </source>
</evidence>
<proteinExistence type="predicted"/>
<organism evidence="1 2">
    <name type="scientific">Apophysomyces ossiformis</name>
    <dbReference type="NCBI Taxonomy" id="679940"/>
    <lineage>
        <taxon>Eukaryota</taxon>
        <taxon>Fungi</taxon>
        <taxon>Fungi incertae sedis</taxon>
        <taxon>Mucoromycota</taxon>
        <taxon>Mucoromycotina</taxon>
        <taxon>Mucoromycetes</taxon>
        <taxon>Mucorales</taxon>
        <taxon>Mucorineae</taxon>
        <taxon>Mucoraceae</taxon>
        <taxon>Apophysomyces</taxon>
    </lineage>
</organism>
<dbReference type="AlphaFoldDB" id="A0A8H7BDY1"/>
<accession>A0A8H7BDY1</accession>
<keyword evidence="2" id="KW-1185">Reference proteome</keyword>
<comment type="caution">
    <text evidence="1">The sequence shown here is derived from an EMBL/GenBank/DDBJ whole genome shotgun (WGS) entry which is preliminary data.</text>
</comment>
<dbReference type="Proteomes" id="UP000605846">
    <property type="component" value="Unassembled WGS sequence"/>
</dbReference>
<dbReference type="OrthoDB" id="2264705at2759"/>
<feature type="non-terminal residue" evidence="1">
    <location>
        <position position="93"/>
    </location>
</feature>
<protein>
    <submittedName>
        <fullName evidence="1">Uncharacterized protein</fullName>
    </submittedName>
</protein>
<name>A0A8H7BDY1_9FUNG</name>
<gene>
    <name evidence="1" type="ORF">EC973_008471</name>
</gene>
<dbReference type="EMBL" id="JABAYA010000720">
    <property type="protein sequence ID" value="KAF7720458.1"/>
    <property type="molecule type" value="Genomic_DNA"/>
</dbReference>
<evidence type="ECO:0000313" key="2">
    <source>
        <dbReference type="Proteomes" id="UP000605846"/>
    </source>
</evidence>
<reference evidence="1" key="1">
    <citation type="submission" date="2020-01" db="EMBL/GenBank/DDBJ databases">
        <title>Genome Sequencing of Three Apophysomyces-Like Fungal Strains Confirms a Novel Fungal Genus in the Mucoromycota with divergent Burkholderia-like Endosymbiotic Bacteria.</title>
        <authorList>
            <person name="Stajich J.E."/>
            <person name="Macias A.M."/>
            <person name="Carter-House D."/>
            <person name="Lovett B."/>
            <person name="Kasson L.R."/>
            <person name="Berry K."/>
            <person name="Grigoriev I."/>
            <person name="Chang Y."/>
            <person name="Spatafora J."/>
            <person name="Kasson M.T."/>
        </authorList>
    </citation>
    <scope>NUCLEOTIDE SEQUENCE</scope>
    <source>
        <strain evidence="1">NRRL A-21654</strain>
    </source>
</reference>
<feature type="non-terminal residue" evidence="1">
    <location>
        <position position="1"/>
    </location>
</feature>